<protein>
    <submittedName>
        <fullName evidence="4">ABC transporter substrate-binding protein</fullName>
    </submittedName>
</protein>
<dbReference type="NCBIfam" id="TIGR04183">
    <property type="entry name" value="Por_Secre_tail"/>
    <property type="match status" value="1"/>
</dbReference>
<dbReference type="InterPro" id="IPR026444">
    <property type="entry name" value="Secre_tail"/>
</dbReference>
<evidence type="ECO:0000313" key="4">
    <source>
        <dbReference type="EMBL" id="GGE34364.1"/>
    </source>
</evidence>
<name>A0ABQ1SEM7_9FLAO</name>
<comment type="caution">
    <text evidence="4">The sequence shown here is derived from an EMBL/GenBank/DDBJ whole genome shotgun (WGS) entry which is preliminary data.</text>
</comment>
<dbReference type="Gene3D" id="2.130.10.10">
    <property type="entry name" value="YVTN repeat-like/Quinoprotein amine dehydrogenase"/>
    <property type="match status" value="3"/>
</dbReference>
<dbReference type="SUPFAM" id="SSF50998">
    <property type="entry name" value="Quinoprotein alcohol dehydrogenase-like"/>
    <property type="match status" value="1"/>
</dbReference>
<evidence type="ECO:0000313" key="5">
    <source>
        <dbReference type="Proteomes" id="UP000599179"/>
    </source>
</evidence>
<sequence>MKIFQFILILFATVFATAQDFPGWEGHFSYVNIGGLSKGNNKIVAAAENAYFNYEPNLEFTSTFSTVNQLSGRKISAILYTEEFNFTLIGYENGLIQIVRDQQNQVLNFVDIVNRVTIAPTQKRINHILEYQDFAYLSTDFGIVEFNLDDREFGDSFFIGDGGSQIKVNQTTILDGKIYAATDNGLYVGDLNNPNLIDFNSWTRINNGSIKTIATFENQVFLTNSANSLFVLNEIDNSLNFVNTFNASIRDMRVSKEDLLLITRNQVFSYDENLNEDIPIFEVNGLDLDLSTAISDATTFYLADRNFGLLEVSEQSGIPTAKFLSPNGPILNRVFSLTAASNQLWVTYGEYDQFFNPYPLNTRGVSHLVGENWSNILPEGLDNARVISHATVDANNPDRVYLSSYIDGLLILENEELILRLDNTNSAIEGIASTADDNRIGASVQTPNGDLYFSNGLSENPIKRLNTNGVVEAVDISSVFDEVLSSSSTKITSDAQGNVYMATFKTGVMAYQPENNRAGRISSEINGVDFPNVTNANPIITALAVDNSNRLWIGTSEGLRVMFNPSSVFTNSTLNVSPIIIVEEDGVAQELLFQQAITEIVVDGANNKWIGTADSGVFQVSANGQEVLNRFTRDNSPLPSNNITSIAIEGNTGLVYFGTVNGLVSFNSRVTDANNDLSEVRVFPNPVRPNYTGEVTVDGLTEGANVKITDITGNLVHEEFAQGGSIRWNTTAFGKHKVASGVYLVLITGSDEIETAVKKIMIVR</sequence>
<dbReference type="InterPro" id="IPR011047">
    <property type="entry name" value="Quinoprotein_ADH-like_sf"/>
</dbReference>
<dbReference type="Proteomes" id="UP000599179">
    <property type="component" value="Unassembled WGS sequence"/>
</dbReference>
<dbReference type="EMBL" id="BMGM01000005">
    <property type="protein sequence ID" value="GGE34364.1"/>
    <property type="molecule type" value="Genomic_DNA"/>
</dbReference>
<organism evidence="4 5">
    <name type="scientific">Psychroflexus planctonicus</name>
    <dbReference type="NCBI Taxonomy" id="1526575"/>
    <lineage>
        <taxon>Bacteria</taxon>
        <taxon>Pseudomonadati</taxon>
        <taxon>Bacteroidota</taxon>
        <taxon>Flavobacteriia</taxon>
        <taxon>Flavobacteriales</taxon>
        <taxon>Flavobacteriaceae</taxon>
        <taxon>Psychroflexus</taxon>
    </lineage>
</organism>
<evidence type="ECO:0000256" key="2">
    <source>
        <dbReference type="SAM" id="SignalP"/>
    </source>
</evidence>
<dbReference type="InterPro" id="IPR011110">
    <property type="entry name" value="Reg_prop"/>
</dbReference>
<dbReference type="Pfam" id="PF07494">
    <property type="entry name" value="Reg_prop"/>
    <property type="match status" value="1"/>
</dbReference>
<feature type="chain" id="PRO_5045473377" evidence="2">
    <location>
        <begin position="19"/>
        <end position="764"/>
    </location>
</feature>
<keyword evidence="5" id="KW-1185">Reference proteome</keyword>
<proteinExistence type="predicted"/>
<dbReference type="InterPro" id="IPR015943">
    <property type="entry name" value="WD40/YVTN_repeat-like_dom_sf"/>
</dbReference>
<feature type="signal peptide" evidence="2">
    <location>
        <begin position="1"/>
        <end position="18"/>
    </location>
</feature>
<keyword evidence="1 2" id="KW-0732">Signal</keyword>
<dbReference type="InterPro" id="IPR048954">
    <property type="entry name" value="PorZ_N"/>
</dbReference>
<dbReference type="RefSeq" id="WP_188458316.1">
    <property type="nucleotide sequence ID" value="NZ_BMGM01000005.1"/>
</dbReference>
<dbReference type="Pfam" id="PF21544">
    <property type="entry name" value="PorZ_N_b_propeller"/>
    <property type="match status" value="1"/>
</dbReference>
<reference evidence="5" key="1">
    <citation type="journal article" date="2019" name="Int. J. Syst. Evol. Microbiol.">
        <title>The Global Catalogue of Microorganisms (GCM) 10K type strain sequencing project: providing services to taxonomists for standard genome sequencing and annotation.</title>
        <authorList>
            <consortium name="The Broad Institute Genomics Platform"/>
            <consortium name="The Broad Institute Genome Sequencing Center for Infectious Disease"/>
            <person name="Wu L."/>
            <person name="Ma J."/>
        </authorList>
    </citation>
    <scope>NUCLEOTIDE SEQUENCE [LARGE SCALE GENOMIC DNA]</scope>
    <source>
        <strain evidence="5">CGMCC 1.12931</strain>
    </source>
</reference>
<gene>
    <name evidence="4" type="ORF">GCM10010832_13190</name>
</gene>
<feature type="domain" description="PorZ N-terminal beta-propeller" evidence="3">
    <location>
        <begin position="45"/>
        <end position="203"/>
    </location>
</feature>
<accession>A0ABQ1SEM7</accession>
<evidence type="ECO:0000259" key="3">
    <source>
        <dbReference type="Pfam" id="PF21544"/>
    </source>
</evidence>
<evidence type="ECO:0000256" key="1">
    <source>
        <dbReference type="ARBA" id="ARBA00022729"/>
    </source>
</evidence>